<dbReference type="RefSeq" id="XP_065662348.1">
    <property type="nucleotide sequence ID" value="XM_065806276.1"/>
</dbReference>
<evidence type="ECO:0000313" key="15">
    <source>
        <dbReference type="RefSeq" id="XP_065662348.1"/>
    </source>
</evidence>
<keyword evidence="9" id="KW-0175">Coiled coil</keyword>
<dbReference type="Gene3D" id="2.60.200.20">
    <property type="match status" value="1"/>
</dbReference>
<accession>A0ABM4CKQ4</accession>
<feature type="compositionally biased region" description="Basic residues" evidence="10">
    <location>
        <begin position="491"/>
        <end position="508"/>
    </location>
</feature>
<feature type="domain" description="FHA" evidence="11">
    <location>
        <begin position="36"/>
        <end position="91"/>
    </location>
</feature>
<dbReference type="InterPro" id="IPR000253">
    <property type="entry name" value="FHA_dom"/>
</dbReference>
<dbReference type="InterPro" id="IPR001878">
    <property type="entry name" value="Znf_CCHC"/>
</dbReference>
<proteinExistence type="inferred from homology"/>
<evidence type="ECO:0000256" key="5">
    <source>
        <dbReference type="ARBA" id="ARBA00022771"/>
    </source>
</evidence>
<dbReference type="CDD" id="cd00060">
    <property type="entry name" value="FHA"/>
    <property type="match status" value="1"/>
</dbReference>
<keyword evidence="3" id="KW-0808">Transferase</keyword>
<comment type="similarity">
    <text evidence="1">Belongs to the CHFR family.</text>
</comment>
<feature type="coiled-coil region" evidence="9">
    <location>
        <begin position="159"/>
        <end position="193"/>
    </location>
</feature>
<evidence type="ECO:0000256" key="6">
    <source>
        <dbReference type="ARBA" id="ARBA00022786"/>
    </source>
</evidence>
<evidence type="ECO:0000256" key="7">
    <source>
        <dbReference type="ARBA" id="ARBA00022833"/>
    </source>
</evidence>
<evidence type="ECO:0000256" key="1">
    <source>
        <dbReference type="ARBA" id="ARBA00005797"/>
    </source>
</evidence>
<dbReference type="Gene3D" id="3.30.40.10">
    <property type="entry name" value="Zinc/RING finger domain, C3HC4 (zinc finger)"/>
    <property type="match status" value="1"/>
</dbReference>
<dbReference type="PROSITE" id="PS00518">
    <property type="entry name" value="ZF_RING_1"/>
    <property type="match status" value="1"/>
</dbReference>
<dbReference type="PROSITE" id="PS50006">
    <property type="entry name" value="FHA_DOMAIN"/>
    <property type="match status" value="1"/>
</dbReference>
<dbReference type="GeneID" id="100215908"/>
<dbReference type="PANTHER" id="PTHR15067:SF4">
    <property type="entry name" value="E3 UBIQUITIN-PROTEIN LIGASE RNF8"/>
    <property type="match status" value="1"/>
</dbReference>
<dbReference type="InterPro" id="IPR001841">
    <property type="entry name" value="Znf_RING"/>
</dbReference>
<dbReference type="PROSITE" id="PS50089">
    <property type="entry name" value="ZF_RING_2"/>
    <property type="match status" value="1"/>
</dbReference>
<feature type="domain" description="CCHC-type" evidence="13">
    <location>
        <begin position="573"/>
        <end position="589"/>
    </location>
</feature>
<evidence type="ECO:0000259" key="13">
    <source>
        <dbReference type="PROSITE" id="PS50158"/>
    </source>
</evidence>
<evidence type="ECO:0000256" key="8">
    <source>
        <dbReference type="PROSITE-ProRule" id="PRU00047"/>
    </source>
</evidence>
<keyword evidence="5 8" id="KW-0863">Zinc-finger</keyword>
<keyword evidence="7" id="KW-0862">Zinc</keyword>
<keyword evidence="14" id="KW-1185">Reference proteome</keyword>
<evidence type="ECO:0000313" key="14">
    <source>
        <dbReference type="Proteomes" id="UP001652625"/>
    </source>
</evidence>
<evidence type="ECO:0000256" key="3">
    <source>
        <dbReference type="ARBA" id="ARBA00022679"/>
    </source>
</evidence>
<name>A0ABM4CKQ4_HYDVU</name>
<protein>
    <recommendedName>
        <fullName evidence="2">E3 ubiquitin-protein ligase CHFR</fullName>
    </recommendedName>
</protein>
<keyword evidence="4" id="KW-0479">Metal-binding</keyword>
<gene>
    <name evidence="15" type="primary">LOC100215908</name>
</gene>
<evidence type="ECO:0000256" key="10">
    <source>
        <dbReference type="SAM" id="MobiDB-lite"/>
    </source>
</evidence>
<dbReference type="InterPro" id="IPR008984">
    <property type="entry name" value="SMAD_FHA_dom_sf"/>
</dbReference>
<evidence type="ECO:0000256" key="2">
    <source>
        <dbReference type="ARBA" id="ARBA00017908"/>
    </source>
</evidence>
<feature type="coiled-coil region" evidence="9">
    <location>
        <begin position="276"/>
        <end position="348"/>
    </location>
</feature>
<dbReference type="SMART" id="SM00184">
    <property type="entry name" value="RING"/>
    <property type="match status" value="1"/>
</dbReference>
<evidence type="ECO:0000259" key="11">
    <source>
        <dbReference type="PROSITE" id="PS50006"/>
    </source>
</evidence>
<dbReference type="SUPFAM" id="SSF57850">
    <property type="entry name" value="RING/U-box"/>
    <property type="match status" value="1"/>
</dbReference>
<evidence type="ECO:0000256" key="9">
    <source>
        <dbReference type="SAM" id="Coils"/>
    </source>
</evidence>
<dbReference type="PANTHER" id="PTHR15067">
    <property type="entry name" value="E3 UBIQUITIN-PROTEIN LIGASE RNF8"/>
    <property type="match status" value="1"/>
</dbReference>
<dbReference type="InterPro" id="IPR013083">
    <property type="entry name" value="Znf_RING/FYVE/PHD"/>
</dbReference>
<dbReference type="SMART" id="SM00240">
    <property type="entry name" value="FHA"/>
    <property type="match status" value="1"/>
</dbReference>
<dbReference type="PROSITE" id="PS50158">
    <property type="entry name" value="ZF_CCHC"/>
    <property type="match status" value="1"/>
</dbReference>
<dbReference type="Proteomes" id="UP001652625">
    <property type="component" value="Chromosome 09"/>
</dbReference>
<feature type="region of interest" description="Disordered" evidence="10">
    <location>
        <begin position="486"/>
        <end position="515"/>
    </location>
</feature>
<evidence type="ECO:0000259" key="12">
    <source>
        <dbReference type="PROSITE" id="PS50089"/>
    </source>
</evidence>
<keyword evidence="6" id="KW-0833">Ubl conjugation pathway</keyword>
<dbReference type="SUPFAM" id="SSF49879">
    <property type="entry name" value="SMAD/FHA domain"/>
    <property type="match status" value="1"/>
</dbReference>
<feature type="domain" description="RING-type" evidence="12">
    <location>
        <begin position="370"/>
        <end position="408"/>
    </location>
</feature>
<dbReference type="InterPro" id="IPR017907">
    <property type="entry name" value="Znf_RING_CS"/>
</dbReference>
<organism evidence="14 15">
    <name type="scientific">Hydra vulgaris</name>
    <name type="common">Hydra</name>
    <name type="synonym">Hydra attenuata</name>
    <dbReference type="NCBI Taxonomy" id="6087"/>
    <lineage>
        <taxon>Eukaryota</taxon>
        <taxon>Metazoa</taxon>
        <taxon>Cnidaria</taxon>
        <taxon>Hydrozoa</taxon>
        <taxon>Hydroidolina</taxon>
        <taxon>Anthoathecata</taxon>
        <taxon>Aplanulata</taxon>
        <taxon>Hydridae</taxon>
        <taxon>Hydra</taxon>
    </lineage>
</organism>
<reference evidence="15" key="1">
    <citation type="submission" date="2025-08" db="UniProtKB">
        <authorList>
            <consortium name="RefSeq"/>
        </authorList>
    </citation>
    <scope>IDENTIFICATION</scope>
</reference>
<evidence type="ECO:0000256" key="4">
    <source>
        <dbReference type="ARBA" id="ARBA00022723"/>
    </source>
</evidence>
<dbReference type="Pfam" id="PF00498">
    <property type="entry name" value="FHA"/>
    <property type="match status" value="1"/>
</dbReference>
<dbReference type="Pfam" id="PF13920">
    <property type="entry name" value="zf-C3HC4_3"/>
    <property type="match status" value="1"/>
</dbReference>
<sequence>MDTTGFKYRIRKVVPVVSKKDPICSNIIPLLEKKANTFGRIMSDEVNIRLLSKVTPLMISRKHATITCDEGRVTIVDHHSINGVYINGRRIKPEEPQELNVGEKIGFGCAMGNLPCEFEYILEQLKPVSKQHLCSSLVKEDFSPTKRHKKIDSSSLTFIEANASQIKEHENKIKYLSDELRSKEEKQDVLKNKLEVTQKCIIESLEIQKFELEAEMLKGESHLKELLEHQLKEKEALLRAEFDQHICLLEYEKKKVEKNLQDELSNKLSEKDEVYKLELEQQKIALENAMIHKENEKNSLIAQLQVKECLLEKYKSVEENQKQLELCLSELRKQIEEKESQLIRQKEISRQAECDAKQTVIQIMEDEFTCIICQELFIGATTLSCAHTFCELCLMMWMKKKKSCPVCRRKIKGKAVHSVVLDSAVEKMVEAMDEDTLKRRVELKQERDELKRRDIAVEGPDGIRSWIHSPDDSDESDEVINRNVRVMPNNNRHRQRSRSRTPRTHRNRPYYDNRPNQYNGTRQIGENNFTFHNQYVRSDQVYQPRFQSRVNGYYQQPGNFNHEINYQFFNNLRCFHCGDLGHLDRFCPRR</sequence>